<feature type="transmembrane region" description="Helical" evidence="1">
    <location>
        <begin position="208"/>
        <end position="226"/>
    </location>
</feature>
<keyword evidence="1" id="KW-0472">Membrane</keyword>
<reference evidence="2 3" key="1">
    <citation type="submission" date="2016-10" db="EMBL/GenBank/DDBJ databases">
        <authorList>
            <person name="de Groot N.N."/>
        </authorList>
    </citation>
    <scope>NUCLEOTIDE SEQUENCE [LARGE SCALE GENOMIC DNA]</scope>
    <source>
        <strain evidence="2 3">743A</strain>
    </source>
</reference>
<feature type="transmembrane region" description="Helical" evidence="1">
    <location>
        <begin position="30"/>
        <end position="53"/>
    </location>
</feature>
<dbReference type="InterPro" id="IPR010390">
    <property type="entry name" value="ABC-2_transporter-like"/>
</dbReference>
<dbReference type="OrthoDB" id="8582979at2"/>
<dbReference type="EMBL" id="FOYZ01000006">
    <property type="protein sequence ID" value="SFR80659.1"/>
    <property type="molecule type" value="Genomic_DNA"/>
</dbReference>
<feature type="transmembrane region" description="Helical" evidence="1">
    <location>
        <begin position="119"/>
        <end position="138"/>
    </location>
</feature>
<gene>
    <name evidence="2" type="ORF">SAMN05661086_01819</name>
</gene>
<dbReference type="STRING" id="37658.SAMN05661086_01819"/>
<dbReference type="Pfam" id="PF06182">
    <property type="entry name" value="ABC2_membrane_6"/>
    <property type="match status" value="1"/>
</dbReference>
<dbReference type="Proteomes" id="UP000199659">
    <property type="component" value="Unassembled WGS sequence"/>
</dbReference>
<evidence type="ECO:0000313" key="2">
    <source>
        <dbReference type="EMBL" id="SFR80659.1"/>
    </source>
</evidence>
<feature type="transmembrane region" description="Helical" evidence="1">
    <location>
        <begin position="183"/>
        <end position="201"/>
    </location>
</feature>
<evidence type="ECO:0000313" key="3">
    <source>
        <dbReference type="Proteomes" id="UP000199659"/>
    </source>
</evidence>
<keyword evidence="1" id="KW-1133">Transmembrane helix</keyword>
<sequence>MKKVLHYYNVAKEVALVTYKEWSAYRTHSMISIIVGPVYFLVQYFIWTAVYGGKETLNGMELQQMLRYFGASALIGYLTMDFADWNLQMLVRTGKFVTFQLRPVHHRFFALSQKLGHRVLGLLVEFIPCFFIFHFIFHINMVPEYIGWTVLSVLLAFFMNFYVNYCIGLTAFWLVQSSGIRSVFQALASVFSGGLIPLVFFPKYMQKLLFFLPFQYILYVPSRVFSGSYSLAGISMKIWQIVLLQGVAVVITMLLSEILYRKSLKKFTAAGG</sequence>
<organism evidence="2 3">
    <name type="scientific">Anaeromicropila populeti</name>
    <dbReference type="NCBI Taxonomy" id="37658"/>
    <lineage>
        <taxon>Bacteria</taxon>
        <taxon>Bacillati</taxon>
        <taxon>Bacillota</taxon>
        <taxon>Clostridia</taxon>
        <taxon>Lachnospirales</taxon>
        <taxon>Lachnospiraceae</taxon>
        <taxon>Anaeromicropila</taxon>
    </lineage>
</organism>
<keyword evidence="3" id="KW-1185">Reference proteome</keyword>
<evidence type="ECO:0000256" key="1">
    <source>
        <dbReference type="SAM" id="Phobius"/>
    </source>
</evidence>
<dbReference type="RefSeq" id="WP_092560370.1">
    <property type="nucleotide sequence ID" value="NZ_FOYZ01000006.1"/>
</dbReference>
<dbReference type="AlphaFoldDB" id="A0A1I6JNX7"/>
<protein>
    <submittedName>
        <fullName evidence="2">ABC-2 type transport system permease protein</fullName>
    </submittedName>
</protein>
<proteinExistence type="predicted"/>
<name>A0A1I6JNX7_9FIRM</name>
<dbReference type="PANTHER" id="PTHR36832">
    <property type="entry name" value="SLR1174 PROTEIN-RELATED"/>
    <property type="match status" value="1"/>
</dbReference>
<dbReference type="PANTHER" id="PTHR36832:SF1">
    <property type="entry name" value="SLR1174 PROTEIN"/>
    <property type="match status" value="1"/>
</dbReference>
<feature type="transmembrane region" description="Helical" evidence="1">
    <location>
        <begin position="145"/>
        <end position="163"/>
    </location>
</feature>
<accession>A0A1I6JNX7</accession>
<keyword evidence="1" id="KW-0812">Transmembrane</keyword>
<feature type="transmembrane region" description="Helical" evidence="1">
    <location>
        <begin position="238"/>
        <end position="260"/>
    </location>
</feature>